<dbReference type="Proteomes" id="UP000293613">
    <property type="component" value="Unassembled WGS sequence"/>
</dbReference>
<reference evidence="2 3" key="1">
    <citation type="journal article" date="2019" name="Appl. Environ. Microbiol.">
        <title>Dissecting the evolutionary development of the Bifidobacterium animalis species through comparative genomics analyses.</title>
        <authorList>
            <person name="Lugli G.A."/>
            <person name="Mancino W."/>
            <person name="Milani C."/>
            <person name="Duranti S."/>
            <person name="Mancabelli L."/>
            <person name="Napoli S."/>
            <person name="Mangifesta M."/>
            <person name="Viappiani A."/>
            <person name="Anzalone R."/>
            <person name="Longhi G."/>
            <person name="van Sinderen D."/>
            <person name="Ventura M."/>
            <person name="Turroni F."/>
        </authorList>
    </citation>
    <scope>NUCLEOTIDE SEQUENCE [LARGE SCALE GENOMIC DNA]</scope>
    <source>
        <strain evidence="2 3">2011B</strain>
    </source>
</reference>
<feature type="compositionally biased region" description="Polar residues" evidence="1">
    <location>
        <begin position="1"/>
        <end position="27"/>
    </location>
</feature>
<dbReference type="AlphaFoldDB" id="A0A8B3RIZ8"/>
<gene>
    <name evidence="2" type="ORF">PG2011B_0315</name>
</gene>
<feature type="region of interest" description="Disordered" evidence="1">
    <location>
        <begin position="1"/>
        <end position="44"/>
    </location>
</feature>
<accession>A0A8B3RIZ8</accession>
<dbReference type="RefSeq" id="WP_130077200.1">
    <property type="nucleotide sequence ID" value="NZ_RSCO01000013.1"/>
</dbReference>
<feature type="compositionally biased region" description="Basic and acidic residues" evidence="1">
    <location>
        <begin position="165"/>
        <end position="179"/>
    </location>
</feature>
<name>A0A8B3RIZ8_BIFAN</name>
<sequence>MEGNTSTNEVDAQTPDTTGTTGGNQPESAAEPKPWDKDGEPFDPERAWKLVQHLREENKGLKDKNRAYEDEKLSEREKADRDLAETKAELEQLRLAKTLAEIRAKYPALSEDDMEFLGSGSPEELEAKAAKLAARLKTAAPSEPEHLNPLRRQPSGGIDPTGHGKPRDFIRDALRAAQH</sequence>
<feature type="region of interest" description="Disordered" evidence="1">
    <location>
        <begin position="138"/>
        <end position="179"/>
    </location>
</feature>
<organism evidence="2 3">
    <name type="scientific">Bifidobacterium animalis subsp. lactis</name>
    <name type="common">Bifidobacterium lactis</name>
    <dbReference type="NCBI Taxonomy" id="302911"/>
    <lineage>
        <taxon>Bacteria</taxon>
        <taxon>Bacillati</taxon>
        <taxon>Actinomycetota</taxon>
        <taxon>Actinomycetes</taxon>
        <taxon>Bifidobacteriales</taxon>
        <taxon>Bifidobacteriaceae</taxon>
        <taxon>Bifidobacterium</taxon>
    </lineage>
</organism>
<evidence type="ECO:0008006" key="4">
    <source>
        <dbReference type="Google" id="ProtNLM"/>
    </source>
</evidence>
<dbReference type="EMBL" id="RSCO01000013">
    <property type="protein sequence ID" value="RYM96118.1"/>
    <property type="molecule type" value="Genomic_DNA"/>
</dbReference>
<evidence type="ECO:0000313" key="3">
    <source>
        <dbReference type="Proteomes" id="UP000293613"/>
    </source>
</evidence>
<comment type="caution">
    <text evidence="2">The sequence shown here is derived from an EMBL/GenBank/DDBJ whole genome shotgun (WGS) entry which is preliminary data.</text>
</comment>
<protein>
    <recommendedName>
        <fullName evidence="4">Scaffolding protein</fullName>
    </recommendedName>
</protein>
<feature type="region of interest" description="Disordered" evidence="1">
    <location>
        <begin position="56"/>
        <end position="82"/>
    </location>
</feature>
<proteinExistence type="predicted"/>
<feature type="compositionally biased region" description="Basic and acidic residues" evidence="1">
    <location>
        <begin position="33"/>
        <end position="44"/>
    </location>
</feature>
<evidence type="ECO:0000313" key="2">
    <source>
        <dbReference type="EMBL" id="RYM96118.1"/>
    </source>
</evidence>
<evidence type="ECO:0000256" key="1">
    <source>
        <dbReference type="SAM" id="MobiDB-lite"/>
    </source>
</evidence>